<name>A0A2R8BVB7_9RHOB</name>
<dbReference type="EMBL" id="ONZF01000003">
    <property type="protein sequence ID" value="SPJ24102.1"/>
    <property type="molecule type" value="Genomic_DNA"/>
</dbReference>
<proteinExistence type="predicted"/>
<protein>
    <recommendedName>
        <fullName evidence="3">Peptidase M14 carboxypeptidase A domain-containing protein</fullName>
    </recommendedName>
</protein>
<dbReference type="OrthoDB" id="7956186at2"/>
<dbReference type="RefSeq" id="WP_108893943.1">
    <property type="nucleotide sequence ID" value="NZ_ONZF01000003.1"/>
</dbReference>
<accession>A0A2R8BVB7</accession>
<dbReference type="SUPFAM" id="SSF53187">
    <property type="entry name" value="Zn-dependent exopeptidases"/>
    <property type="match status" value="1"/>
</dbReference>
<reference evidence="1 2" key="1">
    <citation type="submission" date="2018-03" db="EMBL/GenBank/DDBJ databases">
        <authorList>
            <person name="Keele B.F."/>
        </authorList>
    </citation>
    <scope>NUCLEOTIDE SEQUENCE [LARGE SCALE GENOMIC DNA]</scope>
    <source>
        <strain evidence="1 2">CECT 8504</strain>
    </source>
</reference>
<dbReference type="Gene3D" id="3.40.630.10">
    <property type="entry name" value="Zn peptidases"/>
    <property type="match status" value="1"/>
</dbReference>
<evidence type="ECO:0000313" key="2">
    <source>
        <dbReference type="Proteomes" id="UP000244912"/>
    </source>
</evidence>
<gene>
    <name evidence="1" type="ORF">PAA8504_01928</name>
</gene>
<keyword evidence="2" id="KW-1185">Reference proteome</keyword>
<evidence type="ECO:0000313" key="1">
    <source>
        <dbReference type="EMBL" id="SPJ24102.1"/>
    </source>
</evidence>
<dbReference type="Proteomes" id="UP000244912">
    <property type="component" value="Unassembled WGS sequence"/>
</dbReference>
<dbReference type="AlphaFoldDB" id="A0A2R8BVB7"/>
<sequence>MIPTDETFPRTLDALPENAQTVWLFESLPARRAAEHLARQSGRSLRVRSAYKTLLHDVIEDGLLADAPRATIRYPVIEGCPEDRFRLECYPLHALFDGCEIDFVPSPHDGSGLPEYRVETPCATTSVPVPVRWTQDEDGQPILAGCGWATDGAGAGYHLLTEYEAIFARACEAIRSLPLDPLDPAEPDGPFFDRLDIDAVIPAEDMRLPVGHECISLAEALHEDLYFAALEIFRHRLGLGPEERSVKFGQVVPRIVMGPTPRLSMRLTSGAATDEAEDTIRPELDGATHWLTPAAIGAHLDALGGTLFTARSRQGRAVRGTFVAGSGPGRLAISAGQHANESSPIIGALRAARDLAAEGAVSFTLNPLENPDGYAVFQELCRTHPNHMHHAARYTSGGADLSHGGGMHESAIRDLARANLAAEVHVNLHGYPSHEWTRPLSGYIPRGFGQWTIPKGFFLILRHAPGRAGLARQVLEVALAALTNLPELVRQNRRMLGLYDRYVSHRAFELHADSIPFTVTETEDEPYPVTLITEAPDETIYGEDFRIAHQGQYAVVCAVADMLDQRGRGAFA</sequence>
<evidence type="ECO:0008006" key="3">
    <source>
        <dbReference type="Google" id="ProtNLM"/>
    </source>
</evidence>
<organism evidence="1 2">
    <name type="scientific">Palleronia abyssalis</name>
    <dbReference type="NCBI Taxonomy" id="1501240"/>
    <lineage>
        <taxon>Bacteria</taxon>
        <taxon>Pseudomonadati</taxon>
        <taxon>Pseudomonadota</taxon>
        <taxon>Alphaproteobacteria</taxon>
        <taxon>Rhodobacterales</taxon>
        <taxon>Roseobacteraceae</taxon>
        <taxon>Palleronia</taxon>
    </lineage>
</organism>